<dbReference type="Pfam" id="PF22505">
    <property type="entry name" value="RNase_J_b_CASP"/>
    <property type="match status" value="1"/>
</dbReference>
<evidence type="ECO:0000256" key="8">
    <source>
        <dbReference type="ARBA" id="ARBA00022884"/>
    </source>
</evidence>
<feature type="active site" description="Proton acceptor" evidence="10">
    <location>
        <position position="417"/>
    </location>
</feature>
<dbReference type="HAMAP" id="MF_01491">
    <property type="entry name" value="RNase_J_bact"/>
    <property type="match status" value="1"/>
</dbReference>
<proteinExistence type="inferred from homology"/>
<evidence type="ECO:0000256" key="4">
    <source>
        <dbReference type="ARBA" id="ARBA00022759"/>
    </source>
</evidence>
<evidence type="ECO:0000256" key="12">
    <source>
        <dbReference type="PIRSR" id="PIRSR004803-3"/>
    </source>
</evidence>
<feature type="binding site" evidence="12">
    <location>
        <position position="439"/>
    </location>
    <ligand>
        <name>Zn(2+)</name>
        <dbReference type="ChEBI" id="CHEBI:29105"/>
        <label>1</label>
        <note>catalytic</note>
    </ligand>
</feature>
<dbReference type="EC" id="3.1.-.-" evidence="9"/>
<dbReference type="GO" id="GO:0008270">
    <property type="term" value="F:zinc ion binding"/>
    <property type="evidence" value="ECO:0007669"/>
    <property type="project" value="InterPro"/>
</dbReference>
<dbReference type="InterPro" id="IPR001279">
    <property type="entry name" value="Metallo-B-lactamas"/>
</dbReference>
<dbReference type="AlphaFoldDB" id="A0A9D1SYA3"/>
<dbReference type="PANTHER" id="PTHR43694">
    <property type="entry name" value="RIBONUCLEASE J"/>
    <property type="match status" value="1"/>
</dbReference>
<evidence type="ECO:0000256" key="10">
    <source>
        <dbReference type="PIRSR" id="PIRSR004803-1"/>
    </source>
</evidence>
<dbReference type="InterPro" id="IPR036866">
    <property type="entry name" value="RibonucZ/Hydroxyglut_hydro"/>
</dbReference>
<gene>
    <name evidence="9" type="primary">rnj</name>
    <name evidence="15" type="ORF">IAA62_02950</name>
</gene>
<dbReference type="PANTHER" id="PTHR43694:SF1">
    <property type="entry name" value="RIBONUCLEASE J"/>
    <property type="match status" value="1"/>
</dbReference>
<dbReference type="EMBL" id="DVOJ01000010">
    <property type="protein sequence ID" value="HIV01493.1"/>
    <property type="molecule type" value="Genomic_DNA"/>
</dbReference>
<dbReference type="GO" id="GO:0004534">
    <property type="term" value="F:5'-3' RNA exonuclease activity"/>
    <property type="evidence" value="ECO:0007669"/>
    <property type="project" value="UniProtKB-UniRule"/>
</dbReference>
<evidence type="ECO:0000256" key="5">
    <source>
        <dbReference type="ARBA" id="ARBA00022801"/>
    </source>
</evidence>
<feature type="binding site" evidence="12">
    <location>
        <position position="126"/>
    </location>
    <ligand>
        <name>Zn(2+)</name>
        <dbReference type="ChEBI" id="CHEBI:29105"/>
        <label>1</label>
        <note>catalytic</note>
    </ligand>
</feature>
<accession>A0A9D1SYA3</accession>
<dbReference type="GO" id="GO:0003723">
    <property type="term" value="F:RNA binding"/>
    <property type="evidence" value="ECO:0007669"/>
    <property type="project" value="UniProtKB-UniRule"/>
</dbReference>
<feature type="binding site" evidence="11">
    <location>
        <begin position="281"/>
        <end position="283"/>
    </location>
    <ligand>
        <name>substrate</name>
    </ligand>
</feature>
<keyword evidence="7 9" id="KW-0269">Exonuclease</keyword>
<evidence type="ECO:0000256" key="13">
    <source>
        <dbReference type="SAM" id="MobiDB-lite"/>
    </source>
</evidence>
<keyword evidence="4 9" id="KW-0255">Endonuclease</keyword>
<evidence type="ECO:0000313" key="16">
    <source>
        <dbReference type="Proteomes" id="UP000886861"/>
    </source>
</evidence>
<dbReference type="Pfam" id="PF00753">
    <property type="entry name" value="Lactamase_B"/>
    <property type="match status" value="1"/>
</dbReference>
<dbReference type="CDD" id="cd07714">
    <property type="entry name" value="RNaseJ_MBL-fold"/>
    <property type="match status" value="1"/>
</dbReference>
<protein>
    <recommendedName>
        <fullName evidence="9">Ribonuclease J</fullName>
        <shortName evidence="9">RNase J</shortName>
        <ecNumber evidence="9">3.1.-.-</ecNumber>
    </recommendedName>
</protein>
<dbReference type="InterPro" id="IPR042173">
    <property type="entry name" value="RNase_J_2"/>
</dbReference>
<dbReference type="Pfam" id="PF17770">
    <property type="entry name" value="RNase_J_C"/>
    <property type="match status" value="1"/>
</dbReference>
<keyword evidence="1 9" id="KW-0963">Cytoplasm</keyword>
<dbReference type="InterPro" id="IPR004613">
    <property type="entry name" value="RNase_J"/>
</dbReference>
<comment type="subunit">
    <text evidence="9">Homodimer, may be a subunit of the RNA degradosome.</text>
</comment>
<comment type="cofactor">
    <cofactor evidence="12">
        <name>Zn(2+)</name>
        <dbReference type="ChEBI" id="CHEBI:29105"/>
    </cofactor>
    <text evidence="12">Binds 2 Zn(2+) ions per subunit. It is not clear if Zn(2+) or Mg(2+) is physiologically important.</text>
</comment>
<evidence type="ECO:0000256" key="1">
    <source>
        <dbReference type="ARBA" id="ARBA00022490"/>
    </source>
</evidence>
<organism evidence="15 16">
    <name type="scientific">Candidatus Caccopulliclostridium gallistercoris</name>
    <dbReference type="NCBI Taxonomy" id="2840719"/>
    <lineage>
        <taxon>Bacteria</taxon>
        <taxon>Bacillati</taxon>
        <taxon>Bacillota</taxon>
        <taxon>Clostridia</taxon>
        <taxon>Candidatus Caccopulliclostridium</taxon>
    </lineage>
</organism>
<dbReference type="Pfam" id="PF07521">
    <property type="entry name" value="RMMBL"/>
    <property type="match status" value="1"/>
</dbReference>
<evidence type="ECO:0000256" key="3">
    <source>
        <dbReference type="ARBA" id="ARBA00022723"/>
    </source>
</evidence>
<feature type="binding site" evidence="12">
    <location>
        <position position="127"/>
    </location>
    <ligand>
        <name>Zn(2+)</name>
        <dbReference type="ChEBI" id="CHEBI:29105"/>
        <label>1</label>
        <note>catalytic</note>
    </ligand>
</feature>
<dbReference type="InterPro" id="IPR055132">
    <property type="entry name" value="RNase_J_b_CASP"/>
</dbReference>
<dbReference type="GO" id="GO:0006364">
    <property type="term" value="P:rRNA processing"/>
    <property type="evidence" value="ECO:0007669"/>
    <property type="project" value="UniProtKB-UniRule"/>
</dbReference>
<dbReference type="Gene3D" id="3.40.50.10710">
    <property type="entry name" value="Metallo-hydrolase/oxidoreductase"/>
    <property type="match status" value="1"/>
</dbReference>
<comment type="subcellular location">
    <subcellularLocation>
        <location evidence="9">Cytoplasm</location>
    </subcellularLocation>
</comment>
<keyword evidence="2 9" id="KW-0540">Nuclease</keyword>
<dbReference type="InterPro" id="IPR030854">
    <property type="entry name" value="RNase_J_bac"/>
</dbReference>
<reference evidence="15" key="1">
    <citation type="submission" date="2020-10" db="EMBL/GenBank/DDBJ databases">
        <authorList>
            <person name="Gilroy R."/>
        </authorList>
    </citation>
    <scope>NUCLEOTIDE SEQUENCE</scope>
    <source>
        <strain evidence="15">CHK186-9395</strain>
    </source>
</reference>
<keyword evidence="6 12" id="KW-0862">Zinc</keyword>
<dbReference type="NCBIfam" id="TIGR00649">
    <property type="entry name" value="MG423"/>
    <property type="match status" value="1"/>
</dbReference>
<feature type="binding site" evidence="12">
    <location>
        <position position="124"/>
    </location>
    <ligand>
        <name>Zn(2+)</name>
        <dbReference type="ChEBI" id="CHEBI:29105"/>
        <label>1</label>
        <note>catalytic</note>
    </ligand>
</feature>
<evidence type="ECO:0000313" key="15">
    <source>
        <dbReference type="EMBL" id="HIV01493.1"/>
    </source>
</evidence>
<feature type="binding site" evidence="12">
    <location>
        <position position="211"/>
    </location>
    <ligand>
        <name>Zn(2+)</name>
        <dbReference type="ChEBI" id="CHEBI:29105"/>
        <label>1</label>
        <note>catalytic</note>
    </ligand>
</feature>
<feature type="binding site" evidence="12">
    <location>
        <position position="189"/>
    </location>
    <ligand>
        <name>Zn(2+)</name>
        <dbReference type="ChEBI" id="CHEBI:29105"/>
        <label>1</label>
        <note>catalytic</note>
    </ligand>
</feature>
<evidence type="ECO:0000256" key="6">
    <source>
        <dbReference type="ARBA" id="ARBA00022833"/>
    </source>
</evidence>
<comment type="similarity">
    <text evidence="9">Belongs to the metallo-beta-lactamase superfamily. RNA-metabolizing metallo-beta-lactamase-like family. Bacterial RNase J subfamily.</text>
</comment>
<comment type="cofactor">
    <cofactor evidence="12">
        <name>Ca(2+)</name>
        <dbReference type="ChEBI" id="CHEBI:29108"/>
    </cofactor>
    <text evidence="12">Binds 1 Ca(2+) cation per subunit. Seen in 1 crystal structure, it is not clear if it is physiologically important.</text>
</comment>
<keyword evidence="5 9" id="KW-0378">Hydrolase</keyword>
<feature type="domain" description="Metallo-beta-lactamase" evidence="14">
    <location>
        <begin position="69"/>
        <end position="270"/>
    </location>
</feature>
<evidence type="ECO:0000259" key="14">
    <source>
        <dbReference type="SMART" id="SM00849"/>
    </source>
</evidence>
<dbReference type="SUPFAM" id="SSF56281">
    <property type="entry name" value="Metallo-hydrolase/oxidoreductase"/>
    <property type="match status" value="1"/>
</dbReference>
<dbReference type="Gene3D" id="3.10.20.580">
    <property type="match status" value="1"/>
</dbReference>
<sequence length="602" mass="66822">MTEEINFNANEEKQNRKVVKPKPRVQKEKSVKPETQKIAPVKQEENVIKEVKGKGKVKITFLGGVGEIGKNMTAFETDNEMIVVDAGMTFPGEELPGVDAVVPDISYLIANKKKLKAIILTHGHEDHIGALPFVLSDLNVPIYGTRLTLALVENKLREYPKIKAKMVTVKPKNVLRLGDFTIEFIKVSHSIAGSLALCIGTPAGNIIHTGDFKIDFQPIDGEMTDLIRFGELGKHGVSLLMCESTNVCRKGYSMSESNVGKELENIIKAHPDNRLIVATFASNVHRLQQIMNLAEKYKRKIAFTGRSMVNVSEVALKIGELFFDRNNIIDIDKIDKYADSELLILTTGSQGEPMSALTRMAAGEFNKVQIGENDCIIISASPIPGNEKSVYSVINHLFKKGADVIYDELADVHASGHACQEEIKTIHALTKPKFFMPIHGEYRHLKQHKELAMSMGMNARDIILPDLGMQVELTQNYIKQLGFTKAGIRLVDGIGVGDLESSVLRERKQLSEDGFAIAVINVSGTGDVIGDPFVITRGVVYNDEADSFVSDLKTNLQVFMKSLDVENTEPSLLKNEVRKYMSNFIFKRTKRRPMTLAIVLVD</sequence>
<evidence type="ECO:0000256" key="2">
    <source>
        <dbReference type="ARBA" id="ARBA00022722"/>
    </source>
</evidence>
<dbReference type="SMART" id="SM00849">
    <property type="entry name" value="Lactamase_B"/>
    <property type="match status" value="1"/>
</dbReference>
<evidence type="ECO:0000256" key="11">
    <source>
        <dbReference type="PIRSR" id="PIRSR004803-2"/>
    </source>
</evidence>
<dbReference type="GO" id="GO:0005737">
    <property type="term" value="C:cytoplasm"/>
    <property type="evidence" value="ECO:0007669"/>
    <property type="project" value="UniProtKB-SubCell"/>
</dbReference>
<dbReference type="GO" id="GO:0004521">
    <property type="term" value="F:RNA endonuclease activity"/>
    <property type="evidence" value="ECO:0007669"/>
    <property type="project" value="UniProtKB-UniRule"/>
</dbReference>
<dbReference type="InterPro" id="IPR011108">
    <property type="entry name" value="RMMBL"/>
</dbReference>
<dbReference type="PIRSF" id="PIRSF004803">
    <property type="entry name" value="RnjA"/>
    <property type="match status" value="1"/>
</dbReference>
<feature type="binding site" evidence="9 11">
    <location>
        <begin position="413"/>
        <end position="417"/>
    </location>
    <ligand>
        <name>substrate</name>
    </ligand>
</feature>
<feature type="active site" description="Proton donor" evidence="10">
    <location>
        <position position="243"/>
    </location>
</feature>
<dbReference type="InterPro" id="IPR041636">
    <property type="entry name" value="RNase_J_C"/>
</dbReference>
<feature type="compositionally biased region" description="Basic and acidic residues" evidence="13">
    <location>
        <begin position="25"/>
        <end position="35"/>
    </location>
</feature>
<keyword evidence="3 12" id="KW-0479">Metal-binding</keyword>
<comment type="caution">
    <text evidence="15">The sequence shown here is derived from an EMBL/GenBank/DDBJ whole genome shotgun (WGS) entry which is preliminary data.</text>
</comment>
<keyword evidence="12" id="KW-0106">Calcium</keyword>
<dbReference type="Proteomes" id="UP000886861">
    <property type="component" value="Unassembled WGS sequence"/>
</dbReference>
<keyword evidence="9" id="KW-0698">rRNA processing</keyword>
<keyword evidence="8 9" id="KW-0694">RNA-binding</keyword>
<evidence type="ECO:0000256" key="7">
    <source>
        <dbReference type="ARBA" id="ARBA00022839"/>
    </source>
</evidence>
<feature type="binding site" evidence="12">
    <location>
        <position position="492"/>
    </location>
    <ligand>
        <name>Ca(2+)</name>
        <dbReference type="ChEBI" id="CHEBI:29108"/>
    </ligand>
</feature>
<name>A0A9D1SYA3_9FIRM</name>
<comment type="function">
    <text evidence="9">An RNase that has 5'-3' exonuclease and possibly endonuclease activity. Involved in maturation of rRNA and in some organisms also mRNA maturation and/or decay.</text>
</comment>
<feature type="binding site" evidence="12">
    <location>
        <position position="122"/>
    </location>
    <ligand>
        <name>Zn(2+)</name>
        <dbReference type="ChEBI" id="CHEBI:29105"/>
        <label>1</label>
        <note>catalytic</note>
    </ligand>
</feature>
<feature type="region of interest" description="Disordered" evidence="13">
    <location>
        <begin position="1"/>
        <end position="36"/>
    </location>
</feature>
<reference evidence="15" key="2">
    <citation type="journal article" date="2021" name="PeerJ">
        <title>Extensive microbial diversity within the chicken gut microbiome revealed by metagenomics and culture.</title>
        <authorList>
            <person name="Gilroy R."/>
            <person name="Ravi A."/>
            <person name="Getino M."/>
            <person name="Pursley I."/>
            <person name="Horton D.L."/>
            <person name="Alikhan N.F."/>
            <person name="Baker D."/>
            <person name="Gharbi K."/>
            <person name="Hall N."/>
            <person name="Watson M."/>
            <person name="Adriaenssens E.M."/>
            <person name="Foster-Nyarko E."/>
            <person name="Jarju S."/>
            <person name="Secka A."/>
            <person name="Antonio M."/>
            <person name="Oren A."/>
            <person name="Chaudhuri R.R."/>
            <person name="La Ragione R."/>
            <person name="Hildebrand F."/>
            <person name="Pallen M.J."/>
        </authorList>
    </citation>
    <scope>NUCLEOTIDE SEQUENCE</scope>
    <source>
        <strain evidence="15">CHK186-9395</strain>
    </source>
</reference>
<feature type="binding site" evidence="12">
    <location>
        <position position="99"/>
    </location>
    <ligand>
        <name>Ca(2+)</name>
        <dbReference type="ChEBI" id="CHEBI:29108"/>
    </ligand>
</feature>
<feature type="binding site" evidence="12">
    <location>
        <position position="97"/>
    </location>
    <ligand>
        <name>Ca(2+)</name>
        <dbReference type="ChEBI" id="CHEBI:29108"/>
    </ligand>
</feature>
<dbReference type="Gene3D" id="3.60.15.10">
    <property type="entry name" value="Ribonuclease Z/Hydroxyacylglutathione hydrolase-like"/>
    <property type="match status" value="1"/>
</dbReference>
<evidence type="ECO:0000256" key="9">
    <source>
        <dbReference type="HAMAP-Rule" id="MF_01491"/>
    </source>
</evidence>